<dbReference type="Pfam" id="PF14328">
    <property type="entry name" value="DUF4385"/>
    <property type="match status" value="1"/>
</dbReference>
<proteinExistence type="predicted"/>
<evidence type="ECO:0000256" key="1">
    <source>
        <dbReference type="SAM" id="MobiDB-lite"/>
    </source>
</evidence>
<feature type="region of interest" description="Disordered" evidence="1">
    <location>
        <begin position="116"/>
        <end position="135"/>
    </location>
</feature>
<sequence>MTTFTRPPKPHYLSYHIARGEQGVLTYEPYKSHLLPHWRFRTPQIARTSAETLYQHFLSFYEQEDFVGMDMARKFMQMGMTRAKREHEGYQRLKKDFLKEQKEWEGLEKRKVKIEEDNEVKIEDENADEVKIKKE</sequence>
<gene>
    <name evidence="2" type="ORF">LCER1_G006455</name>
</gene>
<name>A0A7D8UP95_9HELO</name>
<evidence type="ECO:0000313" key="2">
    <source>
        <dbReference type="EMBL" id="TVY53722.1"/>
    </source>
</evidence>
<dbReference type="EMBL" id="QGMG01000420">
    <property type="protein sequence ID" value="TVY53722.1"/>
    <property type="molecule type" value="Genomic_DNA"/>
</dbReference>
<reference evidence="2 3" key="1">
    <citation type="submission" date="2018-05" db="EMBL/GenBank/DDBJ databases">
        <title>Whole genome sequencing for identification of molecular markers to develop diagnostic detection tools for the regulated plant pathogen Lachnellula willkommii.</title>
        <authorList>
            <person name="Giroux E."/>
            <person name="Bilodeau G."/>
        </authorList>
    </citation>
    <scope>NUCLEOTIDE SEQUENCE [LARGE SCALE GENOMIC DNA]</scope>
    <source>
        <strain evidence="2 3">CBS 625.97</strain>
    </source>
</reference>
<feature type="non-terminal residue" evidence="2">
    <location>
        <position position="135"/>
    </location>
</feature>
<dbReference type="OrthoDB" id="2589819at2759"/>
<keyword evidence="3" id="KW-1185">Reference proteome</keyword>
<evidence type="ECO:0000313" key="3">
    <source>
        <dbReference type="Proteomes" id="UP000481288"/>
    </source>
</evidence>
<accession>A0A7D8UP95</accession>
<dbReference type="InterPro" id="IPR025494">
    <property type="entry name" value="DUF4385"/>
</dbReference>
<dbReference type="Proteomes" id="UP000481288">
    <property type="component" value="Unassembled WGS sequence"/>
</dbReference>
<protein>
    <submittedName>
        <fullName evidence="2">Uncharacterized protein</fullName>
    </submittedName>
</protein>
<organism evidence="2 3">
    <name type="scientific">Lachnellula cervina</name>
    <dbReference type="NCBI Taxonomy" id="1316786"/>
    <lineage>
        <taxon>Eukaryota</taxon>
        <taxon>Fungi</taxon>
        <taxon>Dikarya</taxon>
        <taxon>Ascomycota</taxon>
        <taxon>Pezizomycotina</taxon>
        <taxon>Leotiomycetes</taxon>
        <taxon>Helotiales</taxon>
        <taxon>Lachnaceae</taxon>
        <taxon>Lachnellula</taxon>
    </lineage>
</organism>
<comment type="caution">
    <text evidence="2">The sequence shown here is derived from an EMBL/GenBank/DDBJ whole genome shotgun (WGS) entry which is preliminary data.</text>
</comment>
<dbReference type="AlphaFoldDB" id="A0A7D8UP95"/>